<keyword evidence="3 10" id="KW-0328">Glycosyltransferase</keyword>
<comment type="similarity">
    <text evidence="2 10">Belongs to the glycosyltransferase 31 family.</text>
</comment>
<keyword evidence="12" id="KW-1185">Reference proteome</keyword>
<proteinExistence type="inferred from homology"/>
<evidence type="ECO:0000256" key="4">
    <source>
        <dbReference type="ARBA" id="ARBA00022679"/>
    </source>
</evidence>
<dbReference type="PANTHER" id="PTHR11214:SF364">
    <property type="entry name" value="HEXOSYLTRANSFERASE"/>
    <property type="match status" value="1"/>
</dbReference>
<evidence type="ECO:0000256" key="6">
    <source>
        <dbReference type="ARBA" id="ARBA00022968"/>
    </source>
</evidence>
<dbReference type="GO" id="GO:0000139">
    <property type="term" value="C:Golgi membrane"/>
    <property type="evidence" value="ECO:0007669"/>
    <property type="project" value="UniProtKB-SubCell"/>
</dbReference>
<dbReference type="Proteomes" id="UP001634394">
    <property type="component" value="Unassembled WGS sequence"/>
</dbReference>
<reference evidence="11 12" key="1">
    <citation type="submission" date="2024-11" db="EMBL/GenBank/DDBJ databases">
        <title>Chromosome-level genome assembly of the freshwater bivalve Anodonta woodiana.</title>
        <authorList>
            <person name="Chen X."/>
        </authorList>
    </citation>
    <scope>NUCLEOTIDE SEQUENCE [LARGE SCALE GENOMIC DNA]</scope>
    <source>
        <strain evidence="11">MN2024</strain>
        <tissue evidence="11">Gills</tissue>
    </source>
</reference>
<comment type="subcellular location">
    <subcellularLocation>
        <location evidence="1 10">Golgi apparatus membrane</location>
        <topology evidence="1 10">Single-pass type II membrane protein</topology>
    </subcellularLocation>
</comment>
<comment type="caution">
    <text evidence="11">The sequence shown here is derived from an EMBL/GenBank/DDBJ whole genome shotgun (WGS) entry which is preliminary data.</text>
</comment>
<evidence type="ECO:0000256" key="3">
    <source>
        <dbReference type="ARBA" id="ARBA00022676"/>
    </source>
</evidence>
<dbReference type="EMBL" id="JBJQND010000013">
    <property type="protein sequence ID" value="KAL3857929.1"/>
    <property type="molecule type" value="Genomic_DNA"/>
</dbReference>
<dbReference type="Pfam" id="PF01762">
    <property type="entry name" value="Galactosyl_T"/>
    <property type="match status" value="1"/>
</dbReference>
<evidence type="ECO:0000313" key="11">
    <source>
        <dbReference type="EMBL" id="KAL3857929.1"/>
    </source>
</evidence>
<evidence type="ECO:0000256" key="8">
    <source>
        <dbReference type="ARBA" id="ARBA00023034"/>
    </source>
</evidence>
<keyword evidence="9 10" id="KW-0472">Membrane</keyword>
<dbReference type="PANTHER" id="PTHR11214">
    <property type="entry name" value="BETA-1,3-N-ACETYLGLUCOSAMINYLTRANSFERASE"/>
    <property type="match status" value="1"/>
</dbReference>
<dbReference type="AlphaFoldDB" id="A0ABD3V8L3"/>
<organism evidence="11 12">
    <name type="scientific">Sinanodonta woodiana</name>
    <name type="common">Chinese pond mussel</name>
    <name type="synonym">Anodonta woodiana</name>
    <dbReference type="NCBI Taxonomy" id="1069815"/>
    <lineage>
        <taxon>Eukaryota</taxon>
        <taxon>Metazoa</taxon>
        <taxon>Spiralia</taxon>
        <taxon>Lophotrochozoa</taxon>
        <taxon>Mollusca</taxon>
        <taxon>Bivalvia</taxon>
        <taxon>Autobranchia</taxon>
        <taxon>Heteroconchia</taxon>
        <taxon>Palaeoheterodonta</taxon>
        <taxon>Unionida</taxon>
        <taxon>Unionoidea</taxon>
        <taxon>Unionidae</taxon>
        <taxon>Unioninae</taxon>
        <taxon>Sinanodonta</taxon>
    </lineage>
</organism>
<keyword evidence="7 10" id="KW-1133">Transmembrane helix</keyword>
<gene>
    <name evidence="11" type="ORF">ACJMK2_012554</name>
</gene>
<dbReference type="EC" id="2.4.1.-" evidence="10"/>
<evidence type="ECO:0000313" key="12">
    <source>
        <dbReference type="Proteomes" id="UP001634394"/>
    </source>
</evidence>
<evidence type="ECO:0000256" key="9">
    <source>
        <dbReference type="ARBA" id="ARBA00023136"/>
    </source>
</evidence>
<evidence type="ECO:0000256" key="10">
    <source>
        <dbReference type="RuleBase" id="RU363063"/>
    </source>
</evidence>
<dbReference type="InterPro" id="IPR002659">
    <property type="entry name" value="Glyco_trans_31"/>
</dbReference>
<feature type="transmembrane region" description="Helical" evidence="10">
    <location>
        <begin position="12"/>
        <end position="30"/>
    </location>
</feature>
<evidence type="ECO:0000256" key="7">
    <source>
        <dbReference type="ARBA" id="ARBA00022989"/>
    </source>
</evidence>
<keyword evidence="4" id="KW-0808">Transferase</keyword>
<feature type="transmembrane region" description="Helical" evidence="10">
    <location>
        <begin position="61"/>
        <end position="79"/>
    </location>
</feature>
<protein>
    <recommendedName>
        <fullName evidence="10">Hexosyltransferase</fullName>
        <ecNumber evidence="10">2.4.1.-</ecNumber>
    </recommendedName>
</protein>
<evidence type="ECO:0000256" key="5">
    <source>
        <dbReference type="ARBA" id="ARBA00022692"/>
    </source>
</evidence>
<keyword evidence="8 10" id="KW-0333">Golgi apparatus</keyword>
<keyword evidence="5 10" id="KW-0812">Transmembrane</keyword>
<comment type="caution">
    <text evidence="10">Lacks conserved residue(s) required for the propagation of feature annotation.</text>
</comment>
<dbReference type="GO" id="GO:0016757">
    <property type="term" value="F:glycosyltransferase activity"/>
    <property type="evidence" value="ECO:0007669"/>
    <property type="project" value="UniProtKB-KW"/>
</dbReference>
<accession>A0ABD3V8L3</accession>
<sequence>MVPRRIIRKTGLVFLASLYFIFLYVTVIVVREVDVSWIPHRLRHLSNSSFWIPLPDGKTVLYTYFKCMPFMPKYLLNLLRSNKMRVMFLVGLPQGSFIQKRLQTENDQHGAMGFKWISENCKNAKDVIKIDDDVFVNIFNLIETVLPVVEKHHRHIFCYMRVNNTVARNGRHAVDKHYFSGVWRLPFSFFAGPLLLIPNTFVVKLYAASLTTPFLWLDDVYLFGILPLVKGNVSLFHLPKGHEDPNNALECFSSKAQCDILAAFAWDGKTVFSLWNYNQRQYNERLWRYV</sequence>
<evidence type="ECO:0000256" key="1">
    <source>
        <dbReference type="ARBA" id="ARBA00004323"/>
    </source>
</evidence>
<evidence type="ECO:0000256" key="2">
    <source>
        <dbReference type="ARBA" id="ARBA00008661"/>
    </source>
</evidence>
<name>A0ABD3V8L3_SINWO</name>
<keyword evidence="6" id="KW-0735">Signal-anchor</keyword>